<dbReference type="Proteomes" id="UP000054032">
    <property type="component" value="Unassembled WGS sequence"/>
</dbReference>
<accession>W6Z787</accession>
<gene>
    <name evidence="2" type="ORF">COCMIDRAFT_24460</name>
</gene>
<feature type="compositionally biased region" description="Low complexity" evidence="1">
    <location>
        <begin position="1"/>
        <end position="14"/>
    </location>
</feature>
<evidence type="ECO:0000256" key="1">
    <source>
        <dbReference type="SAM" id="MobiDB-lite"/>
    </source>
</evidence>
<reference evidence="2 3" key="1">
    <citation type="journal article" date="2013" name="PLoS Genet.">
        <title>Comparative genome structure, secondary metabolite, and effector coding capacity across Cochliobolus pathogens.</title>
        <authorList>
            <person name="Condon B.J."/>
            <person name="Leng Y."/>
            <person name="Wu D."/>
            <person name="Bushley K.E."/>
            <person name="Ohm R.A."/>
            <person name="Otillar R."/>
            <person name="Martin J."/>
            <person name="Schackwitz W."/>
            <person name="Grimwood J."/>
            <person name="MohdZainudin N."/>
            <person name="Xue C."/>
            <person name="Wang R."/>
            <person name="Manning V.A."/>
            <person name="Dhillon B."/>
            <person name="Tu Z.J."/>
            <person name="Steffenson B.J."/>
            <person name="Salamov A."/>
            <person name="Sun H."/>
            <person name="Lowry S."/>
            <person name="LaButti K."/>
            <person name="Han J."/>
            <person name="Copeland A."/>
            <person name="Lindquist E."/>
            <person name="Barry K."/>
            <person name="Schmutz J."/>
            <person name="Baker S.E."/>
            <person name="Ciuffetti L.M."/>
            <person name="Grigoriev I.V."/>
            <person name="Zhong S."/>
            <person name="Turgeon B.G."/>
        </authorList>
    </citation>
    <scope>NUCLEOTIDE SEQUENCE [LARGE SCALE GENOMIC DNA]</scope>
    <source>
        <strain evidence="2 3">ATCC 44560</strain>
    </source>
</reference>
<protein>
    <submittedName>
        <fullName evidence="2">Uncharacterized protein</fullName>
    </submittedName>
</protein>
<dbReference type="RefSeq" id="XP_007685829.1">
    <property type="nucleotide sequence ID" value="XM_007687639.1"/>
</dbReference>
<organism evidence="2 3">
    <name type="scientific">Bipolaris oryzae ATCC 44560</name>
    <dbReference type="NCBI Taxonomy" id="930090"/>
    <lineage>
        <taxon>Eukaryota</taxon>
        <taxon>Fungi</taxon>
        <taxon>Dikarya</taxon>
        <taxon>Ascomycota</taxon>
        <taxon>Pezizomycotina</taxon>
        <taxon>Dothideomycetes</taxon>
        <taxon>Pleosporomycetidae</taxon>
        <taxon>Pleosporales</taxon>
        <taxon>Pleosporineae</taxon>
        <taxon>Pleosporaceae</taxon>
        <taxon>Bipolaris</taxon>
    </lineage>
</organism>
<dbReference type="HOGENOM" id="CLU_2222772_0_0_1"/>
<dbReference type="EMBL" id="KI963950">
    <property type="protein sequence ID" value="EUC47587.1"/>
    <property type="molecule type" value="Genomic_DNA"/>
</dbReference>
<keyword evidence="3" id="KW-1185">Reference proteome</keyword>
<sequence>MATAAPTAMTPEAARGQDRKKKEGAAGAMLPRERVGVVAGRRNWSKASRWWDLRSARRREGLRHSGVKRGVVAGARARGGPAGPTRWTKRRVAWSCRGTHDELTSC</sequence>
<evidence type="ECO:0000313" key="3">
    <source>
        <dbReference type="Proteomes" id="UP000054032"/>
    </source>
</evidence>
<name>W6Z787_COCMI</name>
<evidence type="ECO:0000313" key="2">
    <source>
        <dbReference type="EMBL" id="EUC47587.1"/>
    </source>
</evidence>
<proteinExistence type="predicted"/>
<feature type="compositionally biased region" description="Basic and acidic residues" evidence="1">
    <location>
        <begin position="15"/>
        <end position="24"/>
    </location>
</feature>
<dbReference type="GeneID" id="19120595"/>
<feature type="region of interest" description="Disordered" evidence="1">
    <location>
        <begin position="1"/>
        <end position="29"/>
    </location>
</feature>
<dbReference type="AlphaFoldDB" id="W6Z787"/>
<dbReference type="KEGG" id="bor:COCMIDRAFT_24460"/>